<sequence length="28" mass="3199">MVITVAVREYILTGHCFDLFVSLLEIES</sequence>
<dbReference type="EMBL" id="GGEC01034451">
    <property type="protein sequence ID" value="MBX14935.1"/>
    <property type="molecule type" value="Transcribed_RNA"/>
</dbReference>
<dbReference type="AlphaFoldDB" id="A0A2P2LAD3"/>
<protein>
    <submittedName>
        <fullName evidence="1">Uncharacterized protein</fullName>
    </submittedName>
</protein>
<evidence type="ECO:0000313" key="1">
    <source>
        <dbReference type="EMBL" id="MBX14935.1"/>
    </source>
</evidence>
<name>A0A2P2LAD3_RHIMU</name>
<reference evidence="1" key="1">
    <citation type="submission" date="2018-02" db="EMBL/GenBank/DDBJ databases">
        <title>Rhizophora mucronata_Transcriptome.</title>
        <authorList>
            <person name="Meera S.P."/>
            <person name="Sreeshan A."/>
            <person name="Augustine A."/>
        </authorList>
    </citation>
    <scope>NUCLEOTIDE SEQUENCE</scope>
    <source>
        <tissue evidence="1">Leaf</tissue>
    </source>
</reference>
<accession>A0A2P2LAD3</accession>
<organism evidence="1">
    <name type="scientific">Rhizophora mucronata</name>
    <name type="common">Asiatic mangrove</name>
    <dbReference type="NCBI Taxonomy" id="61149"/>
    <lineage>
        <taxon>Eukaryota</taxon>
        <taxon>Viridiplantae</taxon>
        <taxon>Streptophyta</taxon>
        <taxon>Embryophyta</taxon>
        <taxon>Tracheophyta</taxon>
        <taxon>Spermatophyta</taxon>
        <taxon>Magnoliopsida</taxon>
        <taxon>eudicotyledons</taxon>
        <taxon>Gunneridae</taxon>
        <taxon>Pentapetalae</taxon>
        <taxon>rosids</taxon>
        <taxon>fabids</taxon>
        <taxon>Malpighiales</taxon>
        <taxon>Rhizophoraceae</taxon>
        <taxon>Rhizophora</taxon>
    </lineage>
</organism>
<proteinExistence type="predicted"/>